<dbReference type="GO" id="GO:0008270">
    <property type="term" value="F:zinc ion binding"/>
    <property type="evidence" value="ECO:0007669"/>
    <property type="project" value="UniProtKB-KW"/>
</dbReference>
<dbReference type="AlphaFoldDB" id="A0A9P4G8S9"/>
<dbReference type="SUPFAM" id="SSF90229">
    <property type="entry name" value="CCCH zinc finger"/>
    <property type="match status" value="1"/>
</dbReference>
<evidence type="ECO:0000313" key="8">
    <source>
        <dbReference type="Proteomes" id="UP000800039"/>
    </source>
</evidence>
<dbReference type="Proteomes" id="UP000800039">
    <property type="component" value="Unassembled WGS sequence"/>
</dbReference>
<feature type="zinc finger region" description="C3H1-type" evidence="4">
    <location>
        <begin position="8"/>
        <end position="33"/>
    </location>
</feature>
<sequence length="67" mass="7622">MPPRLSPDFKRGRCRFVSNCPYGTKCRFSHGTAPSKAIPSSSADPQPRKESEIEGISREWTYMTRCK</sequence>
<keyword evidence="3 4" id="KW-0862">Zinc</keyword>
<proteinExistence type="predicted"/>
<accession>A0A9P4G8S9</accession>
<evidence type="ECO:0000259" key="6">
    <source>
        <dbReference type="PROSITE" id="PS50103"/>
    </source>
</evidence>
<evidence type="ECO:0000256" key="3">
    <source>
        <dbReference type="ARBA" id="ARBA00022833"/>
    </source>
</evidence>
<dbReference type="GeneID" id="63851560"/>
<protein>
    <recommendedName>
        <fullName evidence="6">C3H1-type domain-containing protein</fullName>
    </recommendedName>
</protein>
<name>A0A9P4G8S9_9PLEO</name>
<keyword evidence="8" id="KW-1185">Reference proteome</keyword>
<dbReference type="EMBL" id="ML976619">
    <property type="protein sequence ID" value="KAF1841213.1"/>
    <property type="molecule type" value="Genomic_DNA"/>
</dbReference>
<evidence type="ECO:0000256" key="1">
    <source>
        <dbReference type="ARBA" id="ARBA00022723"/>
    </source>
</evidence>
<reference evidence="7" key="1">
    <citation type="submission" date="2020-01" db="EMBL/GenBank/DDBJ databases">
        <authorList>
            <consortium name="DOE Joint Genome Institute"/>
            <person name="Haridas S."/>
            <person name="Albert R."/>
            <person name="Binder M."/>
            <person name="Bloem J."/>
            <person name="Labutti K."/>
            <person name="Salamov A."/>
            <person name="Andreopoulos B."/>
            <person name="Baker S.E."/>
            <person name="Barry K."/>
            <person name="Bills G."/>
            <person name="Bluhm B.H."/>
            <person name="Cannon C."/>
            <person name="Castanera R."/>
            <person name="Culley D.E."/>
            <person name="Daum C."/>
            <person name="Ezra D."/>
            <person name="Gonzalez J.B."/>
            <person name="Henrissat B."/>
            <person name="Kuo A."/>
            <person name="Liang C."/>
            <person name="Lipzen A."/>
            <person name="Lutzoni F."/>
            <person name="Magnuson J."/>
            <person name="Mondo S."/>
            <person name="Nolan M."/>
            <person name="Ohm R."/>
            <person name="Pangilinan J."/>
            <person name="Park H.-J."/>
            <person name="Ramirez L."/>
            <person name="Alfaro M."/>
            <person name="Sun H."/>
            <person name="Tritt A."/>
            <person name="Yoshinaga Y."/>
            <person name="Zwiers L.-H."/>
            <person name="Turgeon B.G."/>
            <person name="Goodwin S.B."/>
            <person name="Spatafora J.W."/>
            <person name="Crous P.W."/>
            <person name="Grigoriev I.V."/>
        </authorList>
    </citation>
    <scope>NUCLEOTIDE SEQUENCE</scope>
    <source>
        <strain evidence="7">CBS 394.84</strain>
    </source>
</reference>
<dbReference type="PROSITE" id="PS50103">
    <property type="entry name" value="ZF_C3H1"/>
    <property type="match status" value="1"/>
</dbReference>
<evidence type="ECO:0000256" key="2">
    <source>
        <dbReference type="ARBA" id="ARBA00022771"/>
    </source>
</evidence>
<dbReference type="InterPro" id="IPR036855">
    <property type="entry name" value="Znf_CCCH_sf"/>
</dbReference>
<feature type="region of interest" description="Disordered" evidence="5">
    <location>
        <begin position="30"/>
        <end position="52"/>
    </location>
</feature>
<keyword evidence="1 4" id="KW-0479">Metal-binding</keyword>
<organism evidence="7 8">
    <name type="scientific">Cucurbitaria berberidis CBS 394.84</name>
    <dbReference type="NCBI Taxonomy" id="1168544"/>
    <lineage>
        <taxon>Eukaryota</taxon>
        <taxon>Fungi</taxon>
        <taxon>Dikarya</taxon>
        <taxon>Ascomycota</taxon>
        <taxon>Pezizomycotina</taxon>
        <taxon>Dothideomycetes</taxon>
        <taxon>Pleosporomycetidae</taxon>
        <taxon>Pleosporales</taxon>
        <taxon>Pleosporineae</taxon>
        <taxon>Cucurbitariaceae</taxon>
        <taxon>Cucurbitaria</taxon>
    </lineage>
</organism>
<keyword evidence="2 4" id="KW-0863">Zinc-finger</keyword>
<evidence type="ECO:0000313" key="7">
    <source>
        <dbReference type="EMBL" id="KAF1841213.1"/>
    </source>
</evidence>
<evidence type="ECO:0000256" key="4">
    <source>
        <dbReference type="PROSITE-ProRule" id="PRU00723"/>
    </source>
</evidence>
<evidence type="ECO:0000256" key="5">
    <source>
        <dbReference type="SAM" id="MobiDB-lite"/>
    </source>
</evidence>
<dbReference type="RefSeq" id="XP_040783776.1">
    <property type="nucleotide sequence ID" value="XM_040934309.1"/>
</dbReference>
<comment type="caution">
    <text evidence="7">The sequence shown here is derived from an EMBL/GenBank/DDBJ whole genome shotgun (WGS) entry which is preliminary data.</text>
</comment>
<dbReference type="InterPro" id="IPR000571">
    <property type="entry name" value="Znf_CCCH"/>
</dbReference>
<feature type="domain" description="C3H1-type" evidence="6">
    <location>
        <begin position="8"/>
        <end position="33"/>
    </location>
</feature>
<gene>
    <name evidence="7" type="ORF">K460DRAFT_371225</name>
</gene>